<name>A0A7R9KDL8_9ACAR</name>
<gene>
    <name evidence="8" type="ORF">OSB1V03_LOCUS1365</name>
</gene>
<keyword evidence="9" id="KW-1185">Reference proteome</keyword>
<dbReference type="OrthoDB" id="103349at2759"/>
<keyword evidence="3" id="KW-0479">Metal-binding</keyword>
<dbReference type="EMBL" id="CAJPIZ010000394">
    <property type="protein sequence ID" value="CAG2101315.1"/>
    <property type="molecule type" value="Genomic_DNA"/>
</dbReference>
<comment type="cofactor">
    <cofactor evidence="1">
        <name>Ca(2+)</name>
        <dbReference type="ChEBI" id="CHEBI:29108"/>
    </cofactor>
</comment>
<evidence type="ECO:0000256" key="6">
    <source>
        <dbReference type="SAM" id="Phobius"/>
    </source>
</evidence>
<dbReference type="PANTHER" id="PTHR10342">
    <property type="entry name" value="ARYLSULFATASE"/>
    <property type="match status" value="1"/>
</dbReference>
<evidence type="ECO:0000256" key="4">
    <source>
        <dbReference type="ARBA" id="ARBA00022837"/>
    </source>
</evidence>
<dbReference type="Gene3D" id="3.40.720.10">
    <property type="entry name" value="Alkaline Phosphatase, subunit A"/>
    <property type="match status" value="2"/>
</dbReference>
<evidence type="ECO:0000256" key="5">
    <source>
        <dbReference type="ARBA" id="ARBA00023180"/>
    </source>
</evidence>
<dbReference type="GO" id="GO:0008484">
    <property type="term" value="F:sulfuric ester hydrolase activity"/>
    <property type="evidence" value="ECO:0007669"/>
    <property type="project" value="InterPro"/>
</dbReference>
<keyword evidence="4" id="KW-0106">Calcium</keyword>
<evidence type="ECO:0000256" key="1">
    <source>
        <dbReference type="ARBA" id="ARBA00001913"/>
    </source>
</evidence>
<comment type="similarity">
    <text evidence="2">Belongs to the sulfatase family.</text>
</comment>
<accession>A0A7R9KDL8</accession>
<keyword evidence="6" id="KW-0812">Transmembrane</keyword>
<sequence>MYHLYPLAMSTKTAPERADRGNHNKDAFSIFYYISPVTFSLSQYNLLTSIKITITTTTIFVRFFASNWYHLIGQILVELGFCLIMVCQFIFVISLFASNGRNNRATHCCAGNYYSLRYCNFFYNGKYCNFGRNSYEELTPILYITFELRTYNMCCVHFCILHHSDHILTPNIDSLAADGVLLNHFYAQPMCSLSRGALLTAVHPLHLGLQSHIIRSESPTGLPLDRKIWPQYLKQRHNYATHIVACIHYFCNIFQYSNIIQHNVDPMTNSSAIRWFDWKLIQTRKHFGPLKADYGYQFIDIDNPGIPFPTQQSAHRLNSKITSTVECRPVPDSHLQTECMSDYCLFNLRHDPCEQYDLIGQTDARFVQFLRQKMITFNATFVPPLSLVPHDPKSHPKLYNYTYVNWLDYHENENGHNVKAITGAKQAPNVILFVADDMGWADVGYHSDHILTPNIDSLAADGVLLNHFYAQPMCSPSRGALLTAVHPIHLGLQNRIIINHSPTGLPLDRKIWPQYLKQRDNYATHIVGKWHQGFARREFTPTHRGFDSHVGFWSMATGDNCGHDLKHNMDVITNASDIYTTHLFTDRCLHIIDQHNASQPLFIYMAYQAVQPPNYPIPEPNMKLFSNIGSEDRRLLAAMVYSMDESIGTVMEALHSKHMLDNSIVIFISDNGAQPREFDHNIHPPTNDGLNLPLRGGKSLLYEGALRVPALVWSPLLNKSSYVSQALVHITDLLPTVLDAIDGTGIDDQNHIYGISQWHVLSNNGRPIRWEVQHNVDQLWNSSAIRWYDWKLIQTKKHFGPSLADYGPYTQPLLTETLSFPSRRSTHRMNSKTYGVLTQMGRRPDYTVLSESEVECRPVPDSHLRPECMSDYCMFNVRHDPCEQHDLIGQMDRRFVQFLRQKLVTFNATSVSPLSLIPDDPKADPKLYNYTYTIMKLNMVKLLRCDERIIDPGLTMTEGKSSKYRLRCLLLIILVIVFAISYEFSYFIKAYVFNQIQFINNMYGNHPVTNRVTIIVYGITYQMALNIPKYLALIGQMFADLNRDIVVGAHKFMTIGEHELKRIQLIHHMISCQAFKLKTLMSEALLFATIEMIYEMCRAAFIIIEFIRCHTTIVPGDLFDLTQFEMFYTYNESMCFTFFSQVNGQSDDNYIADNDRQYTDLSVDMFCAKLSLNTTNPRVRVAVHQRDQLLRNLYKIKQIEFPVDSHRSYTNIQYSTTHINSLQRPYETDCVNYSQHQRAYKSLVDCISNCRTDEFRRILPGWWPGSYLAYDHELNLSIVNGQLLFTVGTSDGHRTRGPIVNSRRTDCTIQAYPTLSRVFGGLNHGVDFRHKLWHPFHHPVIEVHHRLQTPLQSIPDLRVSHHSTRSHETAVYVALHVLHRHVLGPTIIIMAVNSLAQACLASSPNESAPSSRV</sequence>
<dbReference type="InterPro" id="IPR000917">
    <property type="entry name" value="Sulfatase_N"/>
</dbReference>
<dbReference type="PANTHER" id="PTHR10342:SF264">
    <property type="entry name" value="MIP05773P-RELATED"/>
    <property type="match status" value="1"/>
</dbReference>
<keyword evidence="5" id="KW-0325">Glycoprotein</keyword>
<evidence type="ECO:0000313" key="8">
    <source>
        <dbReference type="EMBL" id="CAD7620885.1"/>
    </source>
</evidence>
<protein>
    <recommendedName>
        <fullName evidence="7">Sulfatase N-terminal domain-containing protein</fullName>
    </recommendedName>
</protein>
<organism evidence="8">
    <name type="scientific">Medioppia subpectinata</name>
    <dbReference type="NCBI Taxonomy" id="1979941"/>
    <lineage>
        <taxon>Eukaryota</taxon>
        <taxon>Metazoa</taxon>
        <taxon>Ecdysozoa</taxon>
        <taxon>Arthropoda</taxon>
        <taxon>Chelicerata</taxon>
        <taxon>Arachnida</taxon>
        <taxon>Acari</taxon>
        <taxon>Acariformes</taxon>
        <taxon>Sarcoptiformes</taxon>
        <taxon>Oribatida</taxon>
        <taxon>Brachypylina</taxon>
        <taxon>Oppioidea</taxon>
        <taxon>Oppiidae</taxon>
        <taxon>Medioppia</taxon>
    </lineage>
</organism>
<dbReference type="InterPro" id="IPR017850">
    <property type="entry name" value="Alkaline_phosphatase_core_sf"/>
</dbReference>
<feature type="transmembrane region" description="Helical" evidence="6">
    <location>
        <begin position="71"/>
        <end position="97"/>
    </location>
</feature>
<evidence type="ECO:0000259" key="7">
    <source>
        <dbReference type="Pfam" id="PF00884"/>
    </source>
</evidence>
<keyword evidence="6" id="KW-1133">Transmembrane helix</keyword>
<feature type="domain" description="Sulfatase N-terminal" evidence="7">
    <location>
        <begin position="428"/>
        <end position="741"/>
    </location>
</feature>
<dbReference type="EMBL" id="OC854969">
    <property type="protein sequence ID" value="CAD7620885.1"/>
    <property type="molecule type" value="Genomic_DNA"/>
</dbReference>
<reference evidence="8" key="1">
    <citation type="submission" date="2020-11" db="EMBL/GenBank/DDBJ databases">
        <authorList>
            <person name="Tran Van P."/>
        </authorList>
    </citation>
    <scope>NUCLEOTIDE SEQUENCE</scope>
</reference>
<dbReference type="SUPFAM" id="SSF53649">
    <property type="entry name" value="Alkaline phosphatase-like"/>
    <property type="match status" value="3"/>
</dbReference>
<dbReference type="Proteomes" id="UP000759131">
    <property type="component" value="Unassembled WGS sequence"/>
</dbReference>
<proteinExistence type="inferred from homology"/>
<evidence type="ECO:0000256" key="2">
    <source>
        <dbReference type="ARBA" id="ARBA00008779"/>
    </source>
</evidence>
<evidence type="ECO:0000313" key="9">
    <source>
        <dbReference type="Proteomes" id="UP000759131"/>
    </source>
</evidence>
<dbReference type="CDD" id="cd16029">
    <property type="entry name" value="4-S"/>
    <property type="match status" value="1"/>
</dbReference>
<dbReference type="Pfam" id="PF00884">
    <property type="entry name" value="Sulfatase"/>
    <property type="match status" value="2"/>
</dbReference>
<feature type="transmembrane region" description="Helical" evidence="6">
    <location>
        <begin position="968"/>
        <end position="988"/>
    </location>
</feature>
<keyword evidence="6" id="KW-0472">Membrane</keyword>
<evidence type="ECO:0000256" key="3">
    <source>
        <dbReference type="ARBA" id="ARBA00022723"/>
    </source>
</evidence>
<dbReference type="InterPro" id="IPR047115">
    <property type="entry name" value="ARSB"/>
</dbReference>
<dbReference type="GO" id="GO:0046872">
    <property type="term" value="F:metal ion binding"/>
    <property type="evidence" value="ECO:0007669"/>
    <property type="project" value="UniProtKB-KW"/>
</dbReference>
<feature type="domain" description="Sulfatase N-terminal" evidence="7">
    <location>
        <begin position="166"/>
        <end position="247"/>
    </location>
</feature>
<dbReference type="Gene3D" id="3.30.1120.10">
    <property type="match status" value="2"/>
</dbReference>